<dbReference type="GO" id="GO:0046872">
    <property type="term" value="F:metal ion binding"/>
    <property type="evidence" value="ECO:0007669"/>
    <property type="project" value="InterPro"/>
</dbReference>
<dbReference type="InterPro" id="IPR052032">
    <property type="entry name" value="ATP-dep_AA_Ligase"/>
</dbReference>
<dbReference type="OrthoDB" id="9803907at2"/>
<dbReference type="GO" id="GO:0005524">
    <property type="term" value="F:ATP binding"/>
    <property type="evidence" value="ECO:0007669"/>
    <property type="project" value="UniProtKB-UniRule"/>
</dbReference>
<dbReference type="HOGENOM" id="CLU_029016_5_0_12"/>
<dbReference type="RefSeq" id="WP_013758961.1">
    <property type="nucleotide sequence ID" value="NC_015500.1"/>
</dbReference>
<keyword evidence="1" id="KW-0436">Ligase</keyword>
<dbReference type="InterPro" id="IPR013815">
    <property type="entry name" value="ATP_grasp_subdomain_1"/>
</dbReference>
<dbReference type="Gene3D" id="3.30.1490.20">
    <property type="entry name" value="ATP-grasp fold, A domain"/>
    <property type="match status" value="1"/>
</dbReference>
<dbReference type="Pfam" id="PF18603">
    <property type="entry name" value="LAL_C2"/>
    <property type="match status" value="1"/>
</dbReference>
<protein>
    <submittedName>
        <fullName evidence="6">ATP-grasp fold domain protein, DUF201-type</fullName>
    </submittedName>
</protein>
<dbReference type="STRING" id="906968.Trebr_1837"/>
<accession>F4LIN2</accession>
<dbReference type="PANTHER" id="PTHR43585">
    <property type="entry name" value="FUMIPYRROLE BIOSYNTHESIS PROTEIN C"/>
    <property type="match status" value="1"/>
</dbReference>
<evidence type="ECO:0000256" key="1">
    <source>
        <dbReference type="ARBA" id="ARBA00022598"/>
    </source>
</evidence>
<dbReference type="InterPro" id="IPR011761">
    <property type="entry name" value="ATP-grasp"/>
</dbReference>
<dbReference type="SUPFAM" id="SSF52440">
    <property type="entry name" value="PreATP-grasp domain"/>
    <property type="match status" value="1"/>
</dbReference>
<keyword evidence="3 4" id="KW-0067">ATP-binding</keyword>
<name>F4LIN2_TREBD</name>
<dbReference type="EMBL" id="CP002696">
    <property type="protein sequence ID" value="AEE17257.1"/>
    <property type="molecule type" value="Genomic_DNA"/>
</dbReference>
<evidence type="ECO:0000256" key="4">
    <source>
        <dbReference type="PROSITE-ProRule" id="PRU00409"/>
    </source>
</evidence>
<dbReference type="AlphaFoldDB" id="F4LIN2"/>
<evidence type="ECO:0000256" key="2">
    <source>
        <dbReference type="ARBA" id="ARBA00022741"/>
    </source>
</evidence>
<dbReference type="SMART" id="SM01209">
    <property type="entry name" value="GARS_A"/>
    <property type="match status" value="1"/>
</dbReference>
<dbReference type="Gene3D" id="3.30.470.20">
    <property type="entry name" value="ATP-grasp fold, B domain"/>
    <property type="match status" value="1"/>
</dbReference>
<sequence>MKSYNGHILILGAGLMQRPAIEAARSLGYKVTLVDANPAALCVPLADRFEPIDLKNRDAIRDLALELKEKDGLTAVFTAGTDFSAAVSYASAACGFAAHSVEAALNASDKIRMRGCFKTHGVPSPHFMQVDEASFDSVCLTADRLGALLFPLVVKPVDNMGGRGCRLIRARDELEPALRAAMENSRSGRAILEDYMNGPEFSIDALVYDGTVTVCGFADRHIFYPPYFIETGHTMPTTVSEKDRLELIAAFARGIQALGLTCGAAKADIKLTRKGPMIGEIAARLSGGYMSGWTYPYASDCPLTEQAELIAAGKEPAWLLAHRQPLSLRAGVSGAAPFDLYEVPSARICAERAWISVPGTVAAVCGLSEAASVPGVRDVLPRFAAGAAVVFPHNNVEKCGNVIAVSADRTEAVSAAEHAVRCIVLRLEADNPATDAFLAGRTVCAGEDGYPPAAFPLDSAVSAAFDSFLGRSDAEHTAVRYPVSAHIPACLLPVADTVRDWSYRTIRQSAESFDKMISESGPDSAAGVPESMFWRACVRGGLQGMLYAADSAGVHRSAAGAPL</sequence>
<dbReference type="KEGG" id="tbe:Trebr_1837"/>
<keyword evidence="2 4" id="KW-0547">Nucleotide-binding</keyword>
<proteinExistence type="predicted"/>
<evidence type="ECO:0000313" key="7">
    <source>
        <dbReference type="Proteomes" id="UP000006546"/>
    </source>
</evidence>
<dbReference type="GO" id="GO:0016874">
    <property type="term" value="F:ligase activity"/>
    <property type="evidence" value="ECO:0007669"/>
    <property type="project" value="UniProtKB-KW"/>
</dbReference>
<evidence type="ECO:0000313" key="6">
    <source>
        <dbReference type="EMBL" id="AEE17257.1"/>
    </source>
</evidence>
<dbReference type="InterPro" id="IPR016185">
    <property type="entry name" value="PreATP-grasp_dom_sf"/>
</dbReference>
<dbReference type="eggNOG" id="COG1181">
    <property type="taxonomic scope" value="Bacteria"/>
</dbReference>
<evidence type="ECO:0000256" key="3">
    <source>
        <dbReference type="ARBA" id="ARBA00022840"/>
    </source>
</evidence>
<organism evidence="6 7">
    <name type="scientific">Treponema brennaborense (strain DSM 12168 / CIP 105900 / DD5/3)</name>
    <dbReference type="NCBI Taxonomy" id="906968"/>
    <lineage>
        <taxon>Bacteria</taxon>
        <taxon>Pseudomonadati</taxon>
        <taxon>Spirochaetota</taxon>
        <taxon>Spirochaetia</taxon>
        <taxon>Spirochaetales</taxon>
        <taxon>Treponemataceae</taxon>
        <taxon>Treponema</taxon>
    </lineage>
</organism>
<dbReference type="Pfam" id="PF13535">
    <property type="entry name" value="ATP-grasp_4"/>
    <property type="match status" value="1"/>
</dbReference>
<dbReference type="PANTHER" id="PTHR43585:SF2">
    <property type="entry name" value="ATP-GRASP ENZYME FSQD"/>
    <property type="match status" value="1"/>
</dbReference>
<gene>
    <name evidence="6" type="ordered locus">Trebr_1837</name>
</gene>
<feature type="domain" description="ATP-grasp" evidence="5">
    <location>
        <begin position="114"/>
        <end position="312"/>
    </location>
</feature>
<dbReference type="PROSITE" id="PS50975">
    <property type="entry name" value="ATP_GRASP"/>
    <property type="match status" value="1"/>
</dbReference>
<dbReference type="SUPFAM" id="SSF56059">
    <property type="entry name" value="Glutathione synthetase ATP-binding domain-like"/>
    <property type="match status" value="1"/>
</dbReference>
<dbReference type="Gene3D" id="3.40.50.20">
    <property type="match status" value="1"/>
</dbReference>
<reference evidence="7" key="1">
    <citation type="submission" date="2011-04" db="EMBL/GenBank/DDBJ databases">
        <title>The complete genome of Treponema brennaborense DSM 12168.</title>
        <authorList>
            <person name="Lucas S."/>
            <person name="Han J."/>
            <person name="Lapidus A."/>
            <person name="Bruce D."/>
            <person name="Goodwin L."/>
            <person name="Pitluck S."/>
            <person name="Peters L."/>
            <person name="Kyrpides N."/>
            <person name="Mavromatis K."/>
            <person name="Ivanova N."/>
            <person name="Mikhailova N."/>
            <person name="Pagani I."/>
            <person name="Teshima H."/>
            <person name="Detter J.C."/>
            <person name="Tapia R."/>
            <person name="Han C."/>
            <person name="Land M."/>
            <person name="Hauser L."/>
            <person name="Markowitz V."/>
            <person name="Cheng J.-F."/>
            <person name="Hugenholtz P."/>
            <person name="Woyke T."/>
            <person name="Wu D."/>
            <person name="Gronow S."/>
            <person name="Wellnitz S."/>
            <person name="Brambilla E."/>
            <person name="Klenk H.-P."/>
            <person name="Eisen J.A."/>
        </authorList>
    </citation>
    <scope>NUCLEOTIDE SEQUENCE [LARGE SCALE GENOMIC DNA]</scope>
    <source>
        <strain evidence="7">DSM 12168 / CIP 105900 / DD5/3</strain>
    </source>
</reference>
<dbReference type="Proteomes" id="UP000006546">
    <property type="component" value="Chromosome"/>
</dbReference>
<keyword evidence="7" id="KW-1185">Reference proteome</keyword>
<dbReference type="InterPro" id="IPR040570">
    <property type="entry name" value="LAL_C2"/>
</dbReference>
<evidence type="ECO:0000259" key="5">
    <source>
        <dbReference type="PROSITE" id="PS50975"/>
    </source>
</evidence>